<gene>
    <name evidence="1" type="ORF">MIZ01_1116</name>
</gene>
<protein>
    <submittedName>
        <fullName evidence="1">Uncharacterized protein</fullName>
    </submittedName>
</protein>
<sequence length="33" mass="3536">MKLYGFDVQPGHGGAKRLVREGLAQHQSGGVEL</sequence>
<proteinExistence type="predicted"/>
<evidence type="ECO:0000313" key="2">
    <source>
        <dbReference type="Proteomes" id="UP001320326"/>
    </source>
</evidence>
<organism evidence="1 2">
    <name type="scientific">Sideroxyarcus emersonii</name>
    <dbReference type="NCBI Taxonomy" id="2764705"/>
    <lineage>
        <taxon>Bacteria</taxon>
        <taxon>Pseudomonadati</taxon>
        <taxon>Pseudomonadota</taxon>
        <taxon>Betaproteobacteria</taxon>
        <taxon>Nitrosomonadales</taxon>
        <taxon>Gallionellaceae</taxon>
        <taxon>Sideroxyarcus</taxon>
    </lineage>
</organism>
<keyword evidence="2" id="KW-1185">Reference proteome</keyword>
<reference evidence="1 2" key="1">
    <citation type="journal article" date="2022" name="Int. J. Syst. Evol. Microbiol.">
        <title>&lt;i&gt;Sideroxyarcus emersonii&lt;/i&gt; gen. nov. sp. nov., a neutrophilic, microaerobic iron- and thiosulfate-oxidizing bacterium isolated from iron-rich wetland sediment.</title>
        <authorList>
            <person name="Kato S."/>
            <person name="Itoh T."/>
            <person name="Iino T."/>
            <person name="Ohkuma M."/>
        </authorList>
    </citation>
    <scope>NUCLEOTIDE SEQUENCE [LARGE SCALE GENOMIC DNA]</scope>
    <source>
        <strain evidence="1 2">MIZ01</strain>
    </source>
</reference>
<dbReference type="KEGG" id="seme:MIZ01_1116"/>
<evidence type="ECO:0000313" key="1">
    <source>
        <dbReference type="EMBL" id="BCK87338.1"/>
    </source>
</evidence>
<dbReference type="Proteomes" id="UP001320326">
    <property type="component" value="Chromosome"/>
</dbReference>
<name>A0AAN2BYR6_9PROT</name>
<accession>A0AAN2BYR6</accession>
<dbReference type="EMBL" id="AP023423">
    <property type="protein sequence ID" value="BCK87338.1"/>
    <property type="molecule type" value="Genomic_DNA"/>
</dbReference>
<dbReference type="AlphaFoldDB" id="A0AAN2BYR6"/>